<feature type="compositionally biased region" description="Basic and acidic residues" evidence="4">
    <location>
        <begin position="683"/>
        <end position="693"/>
    </location>
</feature>
<feature type="domain" description="C2H2-type" evidence="5">
    <location>
        <begin position="60"/>
        <end position="82"/>
    </location>
</feature>
<feature type="compositionally biased region" description="Polar residues" evidence="4">
    <location>
        <begin position="297"/>
        <end position="315"/>
    </location>
</feature>
<keyword evidence="1" id="KW-0479">Metal-binding</keyword>
<dbReference type="Proteomes" id="UP000752171">
    <property type="component" value="Unassembled WGS sequence"/>
</dbReference>
<evidence type="ECO:0000313" key="6">
    <source>
        <dbReference type="EMBL" id="KAG9271746.1"/>
    </source>
</evidence>
<feature type="region of interest" description="Disordered" evidence="4">
    <location>
        <begin position="438"/>
        <end position="634"/>
    </location>
</feature>
<dbReference type="InterPro" id="IPR013087">
    <property type="entry name" value="Znf_C2H2_type"/>
</dbReference>
<dbReference type="PANTHER" id="PTHR17614:SF13">
    <property type="entry name" value="ZINC FINGER PROTEIN 804A"/>
    <property type="match status" value="1"/>
</dbReference>
<feature type="region of interest" description="Disordered" evidence="4">
    <location>
        <begin position="831"/>
        <end position="864"/>
    </location>
</feature>
<feature type="region of interest" description="Disordered" evidence="4">
    <location>
        <begin position="652"/>
        <end position="709"/>
    </location>
</feature>
<reference evidence="6 7" key="1">
    <citation type="submission" date="2021-07" db="EMBL/GenBank/DDBJ databases">
        <authorList>
            <person name="Imarazene B."/>
            <person name="Zahm M."/>
            <person name="Klopp C."/>
            <person name="Cabau C."/>
            <person name="Beille S."/>
            <person name="Jouanno E."/>
            <person name="Castinel A."/>
            <person name="Lluch J."/>
            <person name="Gil L."/>
            <person name="Kuchtly C."/>
            <person name="Lopez Roques C."/>
            <person name="Donnadieu C."/>
            <person name="Parrinello H."/>
            <person name="Journot L."/>
            <person name="Du K."/>
            <person name="Schartl M."/>
            <person name="Retaux S."/>
            <person name="Guiguen Y."/>
        </authorList>
    </citation>
    <scope>NUCLEOTIDE SEQUENCE [LARGE SCALE GENOMIC DNA]</scope>
    <source>
        <strain evidence="6">Pach_M1</strain>
        <tissue evidence="6">Testis</tissue>
    </source>
</reference>
<evidence type="ECO:0000256" key="3">
    <source>
        <dbReference type="ARBA" id="ARBA00022833"/>
    </source>
</evidence>
<gene>
    <name evidence="6" type="primary">ZNF804A</name>
    <name evidence="6" type="ORF">AMEX_G14705</name>
</gene>
<keyword evidence="2" id="KW-0863">Zinc-finger</keyword>
<feature type="compositionally biased region" description="Basic and acidic residues" evidence="4">
    <location>
        <begin position="509"/>
        <end position="524"/>
    </location>
</feature>
<dbReference type="InterPro" id="IPR036236">
    <property type="entry name" value="Znf_C2H2_sf"/>
</dbReference>
<feature type="compositionally biased region" description="Basic and acidic residues" evidence="4">
    <location>
        <begin position="466"/>
        <end position="484"/>
    </location>
</feature>
<feature type="compositionally biased region" description="Polar residues" evidence="4">
    <location>
        <begin position="831"/>
        <end position="851"/>
    </location>
</feature>
<feature type="compositionally biased region" description="Polar residues" evidence="4">
    <location>
        <begin position="155"/>
        <end position="169"/>
    </location>
</feature>
<feature type="compositionally biased region" description="Basic residues" evidence="4">
    <location>
        <begin position="525"/>
        <end position="549"/>
    </location>
</feature>
<feature type="compositionally biased region" description="Basic and acidic residues" evidence="4">
    <location>
        <begin position="438"/>
        <end position="450"/>
    </location>
</feature>
<dbReference type="EMBL" id="JAICCE010000011">
    <property type="protein sequence ID" value="KAG9271746.1"/>
    <property type="molecule type" value="Genomic_DNA"/>
</dbReference>
<feature type="region of interest" description="Disordered" evidence="4">
    <location>
        <begin position="297"/>
        <end position="316"/>
    </location>
</feature>
<evidence type="ECO:0000256" key="4">
    <source>
        <dbReference type="SAM" id="MobiDB-lite"/>
    </source>
</evidence>
<feature type="compositionally biased region" description="Polar residues" evidence="4">
    <location>
        <begin position="656"/>
        <end position="665"/>
    </location>
</feature>
<comment type="caution">
    <text evidence="6">The sequence shown here is derived from an EMBL/GenBank/DDBJ whole genome shotgun (WGS) entry which is preliminary data.</text>
</comment>
<feature type="compositionally biased region" description="Basic and acidic residues" evidence="4">
    <location>
        <begin position="563"/>
        <end position="582"/>
    </location>
</feature>
<feature type="region of interest" description="Disordered" evidence="4">
    <location>
        <begin position="150"/>
        <end position="169"/>
    </location>
</feature>
<evidence type="ECO:0000256" key="1">
    <source>
        <dbReference type="ARBA" id="ARBA00022723"/>
    </source>
</evidence>
<dbReference type="OrthoDB" id="4822at2759"/>
<dbReference type="AlphaFoldDB" id="A0A8T2LQS5"/>
<dbReference type="GO" id="GO:0008270">
    <property type="term" value="F:zinc ion binding"/>
    <property type="evidence" value="ECO:0007669"/>
    <property type="project" value="UniProtKB-KW"/>
</dbReference>
<dbReference type="GO" id="GO:0005634">
    <property type="term" value="C:nucleus"/>
    <property type="evidence" value="ECO:0007669"/>
    <property type="project" value="TreeGrafter"/>
</dbReference>
<feature type="compositionally biased region" description="Polar residues" evidence="4">
    <location>
        <begin position="600"/>
        <end position="611"/>
    </location>
</feature>
<evidence type="ECO:0000313" key="7">
    <source>
        <dbReference type="Proteomes" id="UP000752171"/>
    </source>
</evidence>
<dbReference type="InterPro" id="IPR052445">
    <property type="entry name" value="ZnF-G_patch_domain"/>
</dbReference>
<evidence type="ECO:0000256" key="2">
    <source>
        <dbReference type="ARBA" id="ARBA00022771"/>
    </source>
</evidence>
<proteinExistence type="predicted"/>
<protein>
    <submittedName>
        <fullName evidence="6">Zinc finger protein 804A</fullName>
    </submittedName>
</protein>
<feature type="region of interest" description="Disordered" evidence="4">
    <location>
        <begin position="325"/>
        <end position="390"/>
    </location>
</feature>
<name>A0A8T2LQS5_ASTMX</name>
<dbReference type="PANTHER" id="PTHR17614">
    <property type="entry name" value="ZINC FINGER-CONTAINING"/>
    <property type="match status" value="1"/>
</dbReference>
<sequence>MGFHMACYYIVISSTHLSNGHFRNIKGVFRGPLCSKSLDYAEKEKTLAKALEDLKANFYCQLCDKQYYKHQEFDNHINSYDHAHKQRLKELKQREFARNVASKSRKDERKQERALRRLHELAEQRREVQCAPGSGPMFKSTTVAVEGSFRDPQEENQSTGGLEPGAQNQLNGCKQTTWAYGGKTAKKQALRRKIAFSFSFPKKASVKLESSAAVFCEALEEGTVERSSRTQVPFVELDLPDSPGEEKQANCKETLCCDAESSNVGNQESPERPAGVDGLGHVSSDLCAFLVYSEDTSMSPVSNSDLPSNSETAVDSENHVECAVAEQKEVSSQDETCGDSKEMALSVSDPPVKTSSEVPPEHDSFQSEGKEADAAAAKPPSHFSKPRQPFFSVLGRDGKTIFQWPSEMVSFTRTEPSLSFSCNPLLFDFRASQIRRCPDAQEATEPKIDEESCSSSSANSAQKSSCLERHTEEASCGHGAESKVRKCHQYSSDTEGSVRPKVHSRCRHTKDWPHAGKRAEDKLRARDRRHYRSQHKKRHKRHHKRRRRRREEEDDEEEQNESGVEKCAKSHRRAESREELDSQFRGATSQQAQPLEKSKQSAQNQAENNSIAPAEHREEAGRINGSTGGSDEPWACSEKVLGNCSGTAGEAGITGHGSSCLNTPPSEREASDHSSLGLEAPDSAERDVEDLHKGKMPKKRHSNSTSEDKEETCSDLTQCICCGPMKEDNSVEEGFNMLCPKHARKRQKLAQICPQPSHPANEHPVAESTAPNMKGQASMVESAVNDLKAVCDSSNGPDQISCSIDDLESGAVDCQILTSISGAPGQTAVDNSCCQPNSNPSPTQINAQSGKGTHPLPAGDSGPAEILTSTKELAKILSRAEQGSVKDCKTCAAAAQVCLLDVREIFPRKPEKISHDKSCQHSPQPLQPPRFHLPENEQLTLKGLLDVREIGLRKVAKEKVSHDKSCQHSPQMQRFHLPEEEGLCLGRNQFHAAHCFQAHTESMERHCILQAHAHRQVLHQQVFPTKLKPVLPRGSLQVSSPILHPVHMSSTVPSGSITIRHTILQHHATFLPPQPPPIFPQVVPMTRLPLPPEICPPAATPAFVTPSQVSVVGPPTLHPAAVTFHALPRPTPVFPPILHRPAAFTSVLQPHPAVISLQPLF</sequence>
<feature type="compositionally biased region" description="Basic and acidic residues" evidence="4">
    <location>
        <begin position="359"/>
        <end position="373"/>
    </location>
</feature>
<accession>A0A8T2LQS5</accession>
<organism evidence="6 7">
    <name type="scientific">Astyanax mexicanus</name>
    <name type="common">Blind cave fish</name>
    <name type="synonym">Astyanax fasciatus mexicanus</name>
    <dbReference type="NCBI Taxonomy" id="7994"/>
    <lineage>
        <taxon>Eukaryota</taxon>
        <taxon>Metazoa</taxon>
        <taxon>Chordata</taxon>
        <taxon>Craniata</taxon>
        <taxon>Vertebrata</taxon>
        <taxon>Euteleostomi</taxon>
        <taxon>Actinopterygii</taxon>
        <taxon>Neopterygii</taxon>
        <taxon>Teleostei</taxon>
        <taxon>Ostariophysi</taxon>
        <taxon>Characiformes</taxon>
        <taxon>Characoidei</taxon>
        <taxon>Acestrorhamphidae</taxon>
        <taxon>Acestrorhamphinae</taxon>
        <taxon>Astyanax</taxon>
    </lineage>
</organism>
<feature type="compositionally biased region" description="Low complexity" evidence="4">
    <location>
        <begin position="453"/>
        <end position="465"/>
    </location>
</feature>
<dbReference type="SUPFAM" id="SSF57667">
    <property type="entry name" value="beta-beta-alpha zinc fingers"/>
    <property type="match status" value="1"/>
</dbReference>
<dbReference type="PROSITE" id="PS00028">
    <property type="entry name" value="ZINC_FINGER_C2H2_1"/>
    <property type="match status" value="1"/>
</dbReference>
<keyword evidence="3" id="KW-0862">Zinc</keyword>
<evidence type="ECO:0000259" key="5">
    <source>
        <dbReference type="PROSITE" id="PS00028"/>
    </source>
</evidence>